<dbReference type="EMBL" id="CAJJDM010000036">
    <property type="protein sequence ID" value="CAD8065033.1"/>
    <property type="molecule type" value="Genomic_DNA"/>
</dbReference>
<dbReference type="Proteomes" id="UP000688137">
    <property type="component" value="Unassembled WGS sequence"/>
</dbReference>
<protein>
    <submittedName>
        <fullName evidence="1">Uncharacterized protein</fullName>
    </submittedName>
</protein>
<comment type="caution">
    <text evidence="1">The sequence shown here is derived from an EMBL/GenBank/DDBJ whole genome shotgun (WGS) entry which is preliminary data.</text>
</comment>
<keyword evidence="2" id="KW-1185">Reference proteome</keyword>
<gene>
    <name evidence="1" type="ORF">PPRIM_AZ9-3.1.T0370064</name>
</gene>
<proteinExistence type="predicted"/>
<evidence type="ECO:0000313" key="1">
    <source>
        <dbReference type="EMBL" id="CAD8065033.1"/>
    </source>
</evidence>
<accession>A0A8S1LHP0</accession>
<sequence length="102" mass="12693">MIFYINQRNNIEKQMSFNFQVYKNYINIFRQKNRNTKLIYFPRKKEELVNSFSYSSNKIYHLTKKFQKVNYLKLQIKLKKKMVYSNISIKIIDLYIIKQMIF</sequence>
<dbReference type="AlphaFoldDB" id="A0A8S1LHP0"/>
<evidence type="ECO:0000313" key="2">
    <source>
        <dbReference type="Proteomes" id="UP000688137"/>
    </source>
</evidence>
<reference evidence="1" key="1">
    <citation type="submission" date="2021-01" db="EMBL/GenBank/DDBJ databases">
        <authorList>
            <consortium name="Genoscope - CEA"/>
            <person name="William W."/>
        </authorList>
    </citation>
    <scope>NUCLEOTIDE SEQUENCE</scope>
</reference>
<name>A0A8S1LHP0_PARPR</name>
<organism evidence="1 2">
    <name type="scientific">Paramecium primaurelia</name>
    <dbReference type="NCBI Taxonomy" id="5886"/>
    <lineage>
        <taxon>Eukaryota</taxon>
        <taxon>Sar</taxon>
        <taxon>Alveolata</taxon>
        <taxon>Ciliophora</taxon>
        <taxon>Intramacronucleata</taxon>
        <taxon>Oligohymenophorea</taxon>
        <taxon>Peniculida</taxon>
        <taxon>Parameciidae</taxon>
        <taxon>Paramecium</taxon>
    </lineage>
</organism>